<evidence type="ECO:0000313" key="8">
    <source>
        <dbReference type="Proteomes" id="UP000252405"/>
    </source>
</evidence>
<comment type="caution">
    <text evidence="7">The sequence shown here is derived from an EMBL/GenBank/DDBJ whole genome shotgun (WGS) entry which is preliminary data.</text>
</comment>
<proteinExistence type="inferred from homology"/>
<organism evidence="7 8">
    <name type="scientific">Billgrantia montanilacus</name>
    <dbReference type="NCBI Taxonomy" id="2282305"/>
    <lineage>
        <taxon>Bacteria</taxon>
        <taxon>Pseudomonadati</taxon>
        <taxon>Pseudomonadota</taxon>
        <taxon>Gammaproteobacteria</taxon>
        <taxon>Oceanospirillales</taxon>
        <taxon>Halomonadaceae</taxon>
        <taxon>Billgrantia</taxon>
    </lineage>
</organism>
<keyword evidence="8" id="KW-1185">Reference proteome</keyword>
<gene>
    <name evidence="7" type="ORF">DU505_00725</name>
</gene>
<dbReference type="InterPro" id="IPR001670">
    <property type="entry name" value="ADH_Fe/GldA"/>
</dbReference>
<dbReference type="GO" id="GO:0046872">
    <property type="term" value="F:metal ion binding"/>
    <property type="evidence" value="ECO:0007669"/>
    <property type="project" value="InterPro"/>
</dbReference>
<evidence type="ECO:0000256" key="3">
    <source>
        <dbReference type="ARBA" id="ARBA00023002"/>
    </source>
</evidence>
<feature type="domain" description="Alcohol dehydrogenase iron-type/glycerol dehydrogenase GldA" evidence="5">
    <location>
        <begin position="14"/>
        <end position="181"/>
    </location>
</feature>
<dbReference type="Proteomes" id="UP000252405">
    <property type="component" value="Unassembled WGS sequence"/>
</dbReference>
<sequence>MASNITDLRKFVAPEIIFGDGARHAVANYVGTFGAERVLLVSDPGVVMAGWVEEVEADLAAQGIACQRFVSVSPNPRVEEVMAGAAAYREMGAKAIVAIGGGSPMDCAKGIGIVVAHDGHILDFEGVDTLRVPIPPLIFVPTTAGTSADISQFAIISDQQRRMKFSIVSKSVVPDVSLIDPQVTLTMSPFLTACTGVDALVHAIEAFVSTGSGPLTDAHALEAMRLINGHLVALVADPQNLELRSQVMLGSMQAGLAFSNAILGAVHAMSHSLGGFLDLPHGLCNSLLLEHVVAYNFEAAPERFTRIAETLGIDCRGLGGRQVRARLIDHLVELKRAVGLTGSLGRLGVSTSDVPFLTRHALEDPCILTNPRRSGPRDVQVVFEEAM</sequence>
<dbReference type="InterPro" id="IPR018211">
    <property type="entry name" value="ADH_Fe_CS"/>
</dbReference>
<dbReference type="InterPro" id="IPR039697">
    <property type="entry name" value="Alcohol_dehydrogenase_Fe"/>
</dbReference>
<protein>
    <submittedName>
        <fullName evidence="7">Iron-containing alcohol dehydrogenase</fullName>
    </submittedName>
</protein>
<dbReference type="PROSITE" id="PS00060">
    <property type="entry name" value="ADH_IRON_2"/>
    <property type="match status" value="1"/>
</dbReference>
<feature type="domain" description="Fe-containing alcohol dehydrogenase-like C-terminal" evidence="6">
    <location>
        <begin position="192"/>
        <end position="387"/>
    </location>
</feature>
<dbReference type="OrthoDB" id="9815791at2"/>
<dbReference type="FunFam" id="3.40.50.1970:FF:000003">
    <property type="entry name" value="Alcohol dehydrogenase, iron-containing"/>
    <property type="match status" value="1"/>
</dbReference>
<dbReference type="PANTHER" id="PTHR11496">
    <property type="entry name" value="ALCOHOL DEHYDROGENASE"/>
    <property type="match status" value="1"/>
</dbReference>
<comment type="similarity">
    <text evidence="2">Belongs to the iron-containing alcohol dehydrogenase family.</text>
</comment>
<keyword evidence="4" id="KW-0520">NAD</keyword>
<evidence type="ECO:0000256" key="1">
    <source>
        <dbReference type="ARBA" id="ARBA00001962"/>
    </source>
</evidence>
<dbReference type="Pfam" id="PF00465">
    <property type="entry name" value="Fe-ADH"/>
    <property type="match status" value="1"/>
</dbReference>
<dbReference type="Gene3D" id="3.40.50.1970">
    <property type="match status" value="1"/>
</dbReference>
<dbReference type="Pfam" id="PF25137">
    <property type="entry name" value="ADH_Fe_C"/>
    <property type="match status" value="1"/>
</dbReference>
<reference evidence="7 8" key="1">
    <citation type="submission" date="2018-07" db="EMBL/GenBank/DDBJ databases">
        <title>Halomonas montanilacus sp. nov., isolated from Lake Pengyan on Tibetan Plateau.</title>
        <authorList>
            <person name="Lu H."/>
            <person name="Xing P."/>
            <person name="Wu Q."/>
        </authorList>
    </citation>
    <scope>NUCLEOTIDE SEQUENCE [LARGE SCALE GENOMIC DNA]</scope>
    <source>
        <strain evidence="7 8">PYC7W</strain>
    </source>
</reference>
<dbReference type="FunFam" id="1.20.1090.10:FF:000001">
    <property type="entry name" value="Aldehyde-alcohol dehydrogenase"/>
    <property type="match status" value="1"/>
</dbReference>
<dbReference type="GO" id="GO:0004022">
    <property type="term" value="F:alcohol dehydrogenase (NAD+) activity"/>
    <property type="evidence" value="ECO:0007669"/>
    <property type="project" value="TreeGrafter"/>
</dbReference>
<keyword evidence="3" id="KW-0560">Oxidoreductase</keyword>
<comment type="cofactor">
    <cofactor evidence="1">
        <name>Fe cation</name>
        <dbReference type="ChEBI" id="CHEBI:24875"/>
    </cofactor>
</comment>
<accession>A0A368U9B8</accession>
<dbReference type="CDD" id="cd17814">
    <property type="entry name" value="Fe-ADH-like"/>
    <property type="match status" value="1"/>
</dbReference>
<name>A0A368U9B8_9GAMM</name>
<dbReference type="NCBIfam" id="NF041833">
    <property type="entry name" value="Fe_ADH_ErcA"/>
    <property type="match status" value="1"/>
</dbReference>
<dbReference type="InterPro" id="IPR056798">
    <property type="entry name" value="ADH_Fe_C"/>
</dbReference>
<evidence type="ECO:0000256" key="2">
    <source>
        <dbReference type="ARBA" id="ARBA00007358"/>
    </source>
</evidence>
<dbReference type="Gene3D" id="1.20.1090.10">
    <property type="entry name" value="Dehydroquinate synthase-like - alpha domain"/>
    <property type="match status" value="1"/>
</dbReference>
<dbReference type="EMBL" id="QPII01000001">
    <property type="protein sequence ID" value="RCV91633.1"/>
    <property type="molecule type" value="Genomic_DNA"/>
</dbReference>
<evidence type="ECO:0000259" key="6">
    <source>
        <dbReference type="Pfam" id="PF25137"/>
    </source>
</evidence>
<evidence type="ECO:0000313" key="7">
    <source>
        <dbReference type="EMBL" id="RCV91633.1"/>
    </source>
</evidence>
<evidence type="ECO:0000256" key="4">
    <source>
        <dbReference type="ARBA" id="ARBA00023027"/>
    </source>
</evidence>
<dbReference type="PANTHER" id="PTHR11496:SF102">
    <property type="entry name" value="ALCOHOL DEHYDROGENASE 4"/>
    <property type="match status" value="1"/>
</dbReference>
<evidence type="ECO:0000259" key="5">
    <source>
        <dbReference type="Pfam" id="PF00465"/>
    </source>
</evidence>
<dbReference type="AlphaFoldDB" id="A0A368U9B8"/>
<dbReference type="RefSeq" id="WP_114477083.1">
    <property type="nucleotide sequence ID" value="NZ_QPII01000001.1"/>
</dbReference>
<dbReference type="SUPFAM" id="SSF56796">
    <property type="entry name" value="Dehydroquinate synthase-like"/>
    <property type="match status" value="1"/>
</dbReference>